<dbReference type="InterPro" id="IPR008391">
    <property type="entry name" value="AXE1_dom"/>
</dbReference>
<feature type="domain" description="Acetyl xylan esterase" evidence="3">
    <location>
        <begin position="352"/>
        <end position="544"/>
    </location>
</feature>
<evidence type="ECO:0000313" key="4">
    <source>
        <dbReference type="EMBL" id="QDT90124.1"/>
    </source>
</evidence>
<reference evidence="4 5" key="1">
    <citation type="submission" date="2019-02" db="EMBL/GenBank/DDBJ databases">
        <title>Deep-cultivation of Planctomycetes and their phenomic and genomic characterization uncovers novel biology.</title>
        <authorList>
            <person name="Wiegand S."/>
            <person name="Jogler M."/>
            <person name="Boedeker C."/>
            <person name="Pinto D."/>
            <person name="Vollmers J."/>
            <person name="Rivas-Marin E."/>
            <person name="Kohn T."/>
            <person name="Peeters S.H."/>
            <person name="Heuer A."/>
            <person name="Rast P."/>
            <person name="Oberbeckmann S."/>
            <person name="Bunk B."/>
            <person name="Jeske O."/>
            <person name="Meyerdierks A."/>
            <person name="Storesund J.E."/>
            <person name="Kallscheuer N."/>
            <person name="Luecker S."/>
            <person name="Lage O.M."/>
            <person name="Pohl T."/>
            <person name="Merkel B.J."/>
            <person name="Hornburger P."/>
            <person name="Mueller R.-W."/>
            <person name="Bruemmer F."/>
            <person name="Labrenz M."/>
            <person name="Spormann A.M."/>
            <person name="Op den Camp H."/>
            <person name="Overmann J."/>
            <person name="Amann R."/>
            <person name="Jetten M.S.M."/>
            <person name="Mascher T."/>
            <person name="Medema M.H."/>
            <person name="Devos D.P."/>
            <person name="Kaster A.-K."/>
            <person name="Ovreas L."/>
            <person name="Rohde M."/>
            <person name="Galperin M.Y."/>
            <person name="Jogler C."/>
        </authorList>
    </citation>
    <scope>NUCLEOTIDE SEQUENCE [LARGE SCALE GENOMIC DNA]</scope>
    <source>
        <strain evidence="4 5">Pan161</strain>
    </source>
</reference>
<dbReference type="PANTHER" id="PTHR35279">
    <property type="match status" value="1"/>
</dbReference>
<dbReference type="Gene3D" id="3.40.50.1820">
    <property type="entry name" value="alpha/beta hydrolase"/>
    <property type="match status" value="1"/>
</dbReference>
<dbReference type="Proteomes" id="UP000316855">
    <property type="component" value="Chromosome"/>
</dbReference>
<dbReference type="InterPro" id="IPR023296">
    <property type="entry name" value="Glyco_hydro_beta-prop_sf"/>
</dbReference>
<feature type="region of interest" description="Disordered" evidence="1">
    <location>
        <begin position="652"/>
        <end position="686"/>
    </location>
</feature>
<dbReference type="OrthoDB" id="9799605at2"/>
<dbReference type="InterPro" id="IPR029058">
    <property type="entry name" value="AB_hydrolase_fold"/>
</dbReference>
<evidence type="ECO:0000256" key="2">
    <source>
        <dbReference type="SAM" id="SignalP"/>
    </source>
</evidence>
<name>A0A517VAU2_9PLAN</name>
<accession>A0A517VAU2</accession>
<gene>
    <name evidence="4" type="ORF">Pan161_17730</name>
</gene>
<proteinExistence type="predicted"/>
<organism evidence="4 5">
    <name type="scientific">Gimesia algae</name>
    <dbReference type="NCBI Taxonomy" id="2527971"/>
    <lineage>
        <taxon>Bacteria</taxon>
        <taxon>Pseudomonadati</taxon>
        <taxon>Planctomycetota</taxon>
        <taxon>Planctomycetia</taxon>
        <taxon>Planctomycetales</taxon>
        <taxon>Planctomycetaceae</taxon>
        <taxon>Gimesia</taxon>
    </lineage>
</organism>
<dbReference type="SUPFAM" id="SSF75005">
    <property type="entry name" value="Arabinanase/levansucrase/invertase"/>
    <property type="match status" value="2"/>
</dbReference>
<evidence type="ECO:0000256" key="1">
    <source>
        <dbReference type="SAM" id="MobiDB-lite"/>
    </source>
</evidence>
<dbReference type="PANTHER" id="PTHR35279:SF1">
    <property type="entry name" value="ARABINANASE_LEVANSUCRASE_INVERTASE"/>
    <property type="match status" value="1"/>
</dbReference>
<dbReference type="Pfam" id="PF05448">
    <property type="entry name" value="AXE1"/>
    <property type="match status" value="1"/>
</dbReference>
<keyword evidence="5" id="KW-1185">Reference proteome</keyword>
<dbReference type="AlphaFoldDB" id="A0A517VAU2"/>
<dbReference type="KEGG" id="gax:Pan161_17730"/>
<feature type="compositionally biased region" description="Polar residues" evidence="1">
    <location>
        <begin position="656"/>
        <end position="670"/>
    </location>
</feature>
<dbReference type="EMBL" id="CP036343">
    <property type="protein sequence ID" value="QDT90124.1"/>
    <property type="molecule type" value="Genomic_DNA"/>
</dbReference>
<dbReference type="SUPFAM" id="SSF53474">
    <property type="entry name" value="alpha/beta-Hydrolases"/>
    <property type="match status" value="1"/>
</dbReference>
<keyword evidence="2" id="KW-0732">Signal</keyword>
<protein>
    <submittedName>
        <fullName evidence="4">Acetyl xylan esterase (AXE1)</fullName>
    </submittedName>
</protein>
<sequence precursor="true">MPWRPFYCSSFSPLILLCLPALLTAESRVPEELRPWLASQKWVRDTDGPVIELGKTGTFDDTHLFAPCVSFEEGRYSLWYCGSQNSVKNRVFQMGLATSGDGIRFQKAANNPVFNFGDFQRSILTPTLLRSPEGQTLRETGQLRMWFSSADFQDSTGLHELYETASPDGIHWKKPGAAELKHVYAPTILKTGRTYQMWFTDVSSEPWSFKHASSLDGKRWRVSPDPVLEVDQNWESGRLFYPTVLKIDDVYLMWYGSYWSARKNTTALGFAVSIDGLKWYKHPDNPVLKPDPQRAWESHYVTSQSVMKLPGNHFRIWYASRKQPPFVNKYFAINTAAWNAKPLKKTDQPVPIPEDFAIWKSKTCQKLRNQLGIPQNKGALHSEKRGEFELGNIVIEKWIFTSEPGSRIPAVIYRPKKINQRAPAIVLTYGHGGSKSQWQYNYAAQAYAKAGLICLAIDPIGEEERHIHGKLGTRAHDPKAIHERAWNAGRPIMGKLVFDTMRGIDFLEERDDVDHSKIGVAGNSLGGAVASWMAALEPRLKMAIVSGWAYDNVTLRSKYCTKIPNQMLRESCTWPEFLSLAAPNCALLVMNGDADWIIDSDDDGTAWRGTKSAVQAASQIYQAQNASGKVKTWFEPGGRTPALYYTSSRPALDSSAVRNPSSDRAGNQGSAYHKFRDLGGCQPDSI</sequence>
<evidence type="ECO:0000259" key="3">
    <source>
        <dbReference type="Pfam" id="PF05448"/>
    </source>
</evidence>
<evidence type="ECO:0000313" key="5">
    <source>
        <dbReference type="Proteomes" id="UP000316855"/>
    </source>
</evidence>
<dbReference type="Gene3D" id="2.115.10.20">
    <property type="entry name" value="Glycosyl hydrolase domain, family 43"/>
    <property type="match status" value="2"/>
</dbReference>
<dbReference type="RefSeq" id="WP_145225856.1">
    <property type="nucleotide sequence ID" value="NZ_CP036343.1"/>
</dbReference>
<feature type="signal peptide" evidence="2">
    <location>
        <begin position="1"/>
        <end position="23"/>
    </location>
</feature>
<feature type="chain" id="PRO_5022012809" evidence="2">
    <location>
        <begin position="24"/>
        <end position="686"/>
    </location>
</feature>